<name>A0A1I2X847_9FIRM</name>
<proteinExistence type="predicted"/>
<protein>
    <recommendedName>
        <fullName evidence="3">DUF3795 domain-containing protein</fullName>
    </recommendedName>
</protein>
<evidence type="ECO:0000313" key="1">
    <source>
        <dbReference type="EMBL" id="SFH09572.1"/>
    </source>
</evidence>
<sequence length="118" mass="12960">MSKMIACCGLVCSNCPTFLATKNDDDVAREKTAALYAKLYGFNLKPEEINCDGCLTTGGRQIGYCQTCGIKQCCGQKGLENCAYCTEQQQCEKIKSFHKFSPEAKSCFEALKKEIGTL</sequence>
<dbReference type="InterPro" id="IPR024227">
    <property type="entry name" value="DUF3795"/>
</dbReference>
<evidence type="ECO:0000313" key="2">
    <source>
        <dbReference type="Proteomes" id="UP000199337"/>
    </source>
</evidence>
<accession>A0A1I2X847</accession>
<organism evidence="1 2">
    <name type="scientific">Desulfotruncus arcticus DSM 17038</name>
    <dbReference type="NCBI Taxonomy" id="1121424"/>
    <lineage>
        <taxon>Bacteria</taxon>
        <taxon>Bacillati</taxon>
        <taxon>Bacillota</taxon>
        <taxon>Clostridia</taxon>
        <taxon>Eubacteriales</taxon>
        <taxon>Desulfallaceae</taxon>
        <taxon>Desulfotruncus</taxon>
    </lineage>
</organism>
<reference evidence="2" key="1">
    <citation type="submission" date="2016-10" db="EMBL/GenBank/DDBJ databases">
        <authorList>
            <person name="Varghese N."/>
            <person name="Submissions S."/>
        </authorList>
    </citation>
    <scope>NUCLEOTIDE SEQUENCE [LARGE SCALE GENOMIC DNA]</scope>
    <source>
        <strain evidence="2">DSM 17038</strain>
    </source>
</reference>
<dbReference type="Proteomes" id="UP000199337">
    <property type="component" value="Unassembled WGS sequence"/>
</dbReference>
<gene>
    <name evidence="1" type="ORF">SAMN05660649_03834</name>
</gene>
<evidence type="ECO:0008006" key="3">
    <source>
        <dbReference type="Google" id="ProtNLM"/>
    </source>
</evidence>
<keyword evidence="2" id="KW-1185">Reference proteome</keyword>
<dbReference type="EMBL" id="FOOX01000016">
    <property type="protein sequence ID" value="SFH09572.1"/>
    <property type="molecule type" value="Genomic_DNA"/>
</dbReference>
<dbReference type="STRING" id="341036.SAMN05660649_03834"/>
<dbReference type="OrthoDB" id="9803966at2"/>
<dbReference type="AlphaFoldDB" id="A0A1I2X847"/>
<dbReference type="Pfam" id="PF12675">
    <property type="entry name" value="DUF3795"/>
    <property type="match status" value="1"/>
</dbReference>